<sequence>MTFTVGFDLDMTLIDSRPGVAKAIDRVGAEFELALDGEEFSNRLGPPLALLLAEAGAPEALIPALVTRYRELYPSIVPHVPALPGAEAAMAAVRARGGRVLVVTGKHQPLAQLHLDELGWDVHHLAGDLWSAGKAEVLRTYGASIFVGDHAGDMVGARTAEVFAVGVTTGPCDAEELREAGADVILGDLTEFPDWLTARAS</sequence>
<dbReference type="Pfam" id="PF12710">
    <property type="entry name" value="HAD"/>
    <property type="match status" value="1"/>
</dbReference>
<dbReference type="Proteomes" id="UP001551695">
    <property type="component" value="Unassembled WGS sequence"/>
</dbReference>
<protein>
    <submittedName>
        <fullName evidence="1">HAD hydrolase-like protein</fullName>
    </submittedName>
</protein>
<name>A0ABV3FST8_9NOCA</name>
<dbReference type="InterPro" id="IPR023198">
    <property type="entry name" value="PGP-like_dom2"/>
</dbReference>
<dbReference type="EMBL" id="JBFAKC010000005">
    <property type="protein sequence ID" value="MEV0708487.1"/>
    <property type="molecule type" value="Genomic_DNA"/>
</dbReference>
<evidence type="ECO:0000313" key="2">
    <source>
        <dbReference type="Proteomes" id="UP001551695"/>
    </source>
</evidence>
<evidence type="ECO:0000313" key="1">
    <source>
        <dbReference type="EMBL" id="MEV0708487.1"/>
    </source>
</evidence>
<dbReference type="SFLD" id="SFLDS00003">
    <property type="entry name" value="Haloacid_Dehalogenase"/>
    <property type="match status" value="1"/>
</dbReference>
<dbReference type="InterPro" id="IPR036412">
    <property type="entry name" value="HAD-like_sf"/>
</dbReference>
<dbReference type="InterPro" id="IPR023214">
    <property type="entry name" value="HAD_sf"/>
</dbReference>
<proteinExistence type="predicted"/>
<dbReference type="PANTHER" id="PTHR43434">
    <property type="entry name" value="PHOSPHOGLYCOLATE PHOSPHATASE"/>
    <property type="match status" value="1"/>
</dbReference>
<dbReference type="SUPFAM" id="SSF56784">
    <property type="entry name" value="HAD-like"/>
    <property type="match status" value="1"/>
</dbReference>
<dbReference type="SFLD" id="SFLDG01129">
    <property type="entry name" value="C1.5:_HAD__Beta-PGM__Phosphata"/>
    <property type="match status" value="1"/>
</dbReference>
<dbReference type="Gene3D" id="3.40.50.1000">
    <property type="entry name" value="HAD superfamily/HAD-like"/>
    <property type="match status" value="1"/>
</dbReference>
<organism evidence="1 2">
    <name type="scientific">Nocardia aurea</name>
    <dbReference type="NCBI Taxonomy" id="2144174"/>
    <lineage>
        <taxon>Bacteria</taxon>
        <taxon>Bacillati</taxon>
        <taxon>Actinomycetota</taxon>
        <taxon>Actinomycetes</taxon>
        <taxon>Mycobacteriales</taxon>
        <taxon>Nocardiaceae</taxon>
        <taxon>Nocardia</taxon>
    </lineage>
</organism>
<reference evidence="1 2" key="1">
    <citation type="submission" date="2024-06" db="EMBL/GenBank/DDBJ databases">
        <title>The Natural Products Discovery Center: Release of the First 8490 Sequenced Strains for Exploring Actinobacteria Biosynthetic Diversity.</title>
        <authorList>
            <person name="Kalkreuter E."/>
            <person name="Kautsar S.A."/>
            <person name="Yang D."/>
            <person name="Bader C.D."/>
            <person name="Teijaro C.N."/>
            <person name="Fluegel L."/>
            <person name="Davis C.M."/>
            <person name="Simpson J.R."/>
            <person name="Lauterbach L."/>
            <person name="Steele A.D."/>
            <person name="Gui C."/>
            <person name="Meng S."/>
            <person name="Li G."/>
            <person name="Viehrig K."/>
            <person name="Ye F."/>
            <person name="Su P."/>
            <person name="Kiefer A.F."/>
            <person name="Nichols A."/>
            <person name="Cepeda A.J."/>
            <person name="Yan W."/>
            <person name="Fan B."/>
            <person name="Jiang Y."/>
            <person name="Adhikari A."/>
            <person name="Zheng C.-J."/>
            <person name="Schuster L."/>
            <person name="Cowan T.M."/>
            <person name="Smanski M.J."/>
            <person name="Chevrette M.G."/>
            <person name="De Carvalho L.P.S."/>
            <person name="Shen B."/>
        </authorList>
    </citation>
    <scope>NUCLEOTIDE SEQUENCE [LARGE SCALE GENOMIC DNA]</scope>
    <source>
        <strain evidence="1 2">NPDC050403</strain>
    </source>
</reference>
<gene>
    <name evidence="1" type="ORF">AB0I48_13065</name>
</gene>
<dbReference type="Gene3D" id="1.10.150.240">
    <property type="entry name" value="Putative phosphatase, domain 2"/>
    <property type="match status" value="1"/>
</dbReference>
<dbReference type="RefSeq" id="WP_355089986.1">
    <property type="nucleotide sequence ID" value="NZ_JBEXKW010000086.1"/>
</dbReference>
<keyword evidence="2" id="KW-1185">Reference proteome</keyword>
<accession>A0ABV3FST8</accession>
<dbReference type="PANTHER" id="PTHR43434:SF1">
    <property type="entry name" value="PHOSPHOGLYCOLATE PHOSPHATASE"/>
    <property type="match status" value="1"/>
</dbReference>
<dbReference type="InterPro" id="IPR050155">
    <property type="entry name" value="HAD-like_hydrolase_sf"/>
</dbReference>
<comment type="caution">
    <text evidence="1">The sequence shown here is derived from an EMBL/GenBank/DDBJ whole genome shotgun (WGS) entry which is preliminary data.</text>
</comment>